<dbReference type="InterPro" id="IPR000390">
    <property type="entry name" value="Small_drug/metabolite_transptr"/>
</dbReference>
<feature type="transmembrane region" description="Helical" evidence="12">
    <location>
        <begin position="197"/>
        <end position="218"/>
    </location>
</feature>
<keyword evidence="10" id="KW-0443">Lipid metabolism</keyword>
<dbReference type="STRING" id="1007103.GCA_000213315_05614"/>
<dbReference type="InterPro" id="IPR000620">
    <property type="entry name" value="EamA_dom"/>
</dbReference>
<evidence type="ECO:0000313" key="15">
    <source>
        <dbReference type="Proteomes" id="UP000076563"/>
    </source>
</evidence>
<keyword evidence="3" id="KW-1003">Cell membrane</keyword>
<evidence type="ECO:0000256" key="6">
    <source>
        <dbReference type="ARBA" id="ARBA00022556"/>
    </source>
</evidence>
<comment type="subcellular location">
    <subcellularLocation>
        <location evidence="1">Cell membrane</location>
        <topology evidence="1">Multi-pass membrane protein</topology>
    </subcellularLocation>
</comment>
<evidence type="ECO:0000256" key="8">
    <source>
        <dbReference type="ARBA" id="ARBA00022985"/>
    </source>
</evidence>
<feature type="transmembrane region" description="Helical" evidence="12">
    <location>
        <begin position="136"/>
        <end position="153"/>
    </location>
</feature>
<dbReference type="PANTHER" id="PTHR30561">
    <property type="entry name" value="SMR FAMILY PROTON-DEPENDENT DRUG EFFLUX TRANSPORTER SUGE"/>
    <property type="match status" value="1"/>
</dbReference>
<gene>
    <name evidence="14" type="ORF">AV654_10630</name>
</gene>
<feature type="transmembrane region" description="Helical" evidence="12">
    <location>
        <begin position="285"/>
        <end position="301"/>
    </location>
</feature>
<keyword evidence="6" id="KW-0441">Lipid A biosynthesis</keyword>
<dbReference type="SUPFAM" id="SSF103481">
    <property type="entry name" value="Multidrug resistance efflux transporter EmrE"/>
    <property type="match status" value="2"/>
</dbReference>
<feature type="transmembrane region" description="Helical" evidence="12">
    <location>
        <begin position="254"/>
        <end position="273"/>
    </location>
</feature>
<reference evidence="15" key="1">
    <citation type="submission" date="2016-01" db="EMBL/GenBank/DDBJ databases">
        <title>Draft genome of Chromobacterium sp. F49.</title>
        <authorList>
            <person name="Hong K.W."/>
        </authorList>
    </citation>
    <scope>NUCLEOTIDE SEQUENCE [LARGE SCALE GENOMIC DNA]</scope>
    <source>
        <strain evidence="15">M63</strain>
    </source>
</reference>
<keyword evidence="9 12" id="KW-1133">Transmembrane helix</keyword>
<protein>
    <recommendedName>
        <fullName evidence="13">EamA domain-containing protein</fullName>
    </recommendedName>
</protein>
<dbReference type="GO" id="GO:0005886">
    <property type="term" value="C:plasma membrane"/>
    <property type="evidence" value="ECO:0007669"/>
    <property type="project" value="UniProtKB-SubCell"/>
</dbReference>
<dbReference type="eggNOG" id="COG0697">
    <property type="taxonomic scope" value="Bacteria"/>
</dbReference>
<dbReference type="InterPro" id="IPR037185">
    <property type="entry name" value="EmrE-like"/>
</dbReference>
<organism evidence="14 15">
    <name type="scientific">Paenibacillus elgii</name>
    <dbReference type="NCBI Taxonomy" id="189691"/>
    <lineage>
        <taxon>Bacteria</taxon>
        <taxon>Bacillati</taxon>
        <taxon>Bacillota</taxon>
        <taxon>Bacilli</taxon>
        <taxon>Bacillales</taxon>
        <taxon>Paenibacillaceae</taxon>
        <taxon>Paenibacillus</taxon>
    </lineage>
</organism>
<dbReference type="Gene3D" id="1.10.3730.20">
    <property type="match status" value="2"/>
</dbReference>
<evidence type="ECO:0000256" key="3">
    <source>
        <dbReference type="ARBA" id="ARBA00022475"/>
    </source>
</evidence>
<evidence type="ECO:0000256" key="9">
    <source>
        <dbReference type="ARBA" id="ARBA00022989"/>
    </source>
</evidence>
<dbReference type="EMBL" id="LQRA01000046">
    <property type="protein sequence ID" value="KZE80805.1"/>
    <property type="molecule type" value="Genomic_DNA"/>
</dbReference>
<evidence type="ECO:0000313" key="14">
    <source>
        <dbReference type="EMBL" id="KZE80805.1"/>
    </source>
</evidence>
<evidence type="ECO:0000256" key="12">
    <source>
        <dbReference type="SAM" id="Phobius"/>
    </source>
</evidence>
<keyword evidence="15" id="KW-1185">Reference proteome</keyword>
<dbReference type="PANTHER" id="PTHR30561:SF9">
    <property type="entry name" value="4-AMINO-4-DEOXY-L-ARABINOSE-PHOSPHOUNDECAPRENOL FLIPPASE SUBUNIT ARNF-RELATED"/>
    <property type="match status" value="1"/>
</dbReference>
<feature type="transmembrane region" description="Helical" evidence="12">
    <location>
        <begin position="50"/>
        <end position="68"/>
    </location>
</feature>
<accession>A0A161SHA1</accession>
<evidence type="ECO:0000256" key="4">
    <source>
        <dbReference type="ARBA" id="ARBA00022516"/>
    </source>
</evidence>
<sequence length="302" mass="32579">MCVYVCYYVGKVENFGRCLKILLSLLLVIGSGMSHAVWNLFAKQSEDKSAFLWAIFMPTTIGLIPYLVLELIRTGIPAEAFLFIVASLLAQSAYALLLSHTYKLGDLSQVYPVMRGTSTLLIPATGVLFLGESLPLWGWLGIGCMLLGFVVMSGRKQEAERGPAVWKPILFALLVGLCITCYTLIDKQNLQYLSPLSLLAVSNIGFVLGLTPAALSSGRLKRAVRGQGKIVLLGSLLSPGSYLLFLLAMRHAQVSYIAPLREIGIVFGTLLGLTVLKERQGARRLAASVIVVAGIVMIASSG</sequence>
<keyword evidence="11 12" id="KW-0472">Membrane</keyword>
<dbReference type="Pfam" id="PF00892">
    <property type="entry name" value="EamA"/>
    <property type="match status" value="2"/>
</dbReference>
<feature type="domain" description="EamA" evidence="13">
    <location>
        <begin position="167"/>
        <end position="299"/>
    </location>
</feature>
<feature type="transmembrane region" description="Helical" evidence="12">
    <location>
        <begin position="165"/>
        <end position="185"/>
    </location>
</feature>
<feature type="transmembrane region" description="Helical" evidence="12">
    <location>
        <begin position="230"/>
        <end position="248"/>
    </location>
</feature>
<keyword evidence="5" id="KW-0997">Cell inner membrane</keyword>
<keyword evidence="4" id="KW-0444">Lipid biosynthesis</keyword>
<evidence type="ECO:0000256" key="5">
    <source>
        <dbReference type="ARBA" id="ARBA00022519"/>
    </source>
</evidence>
<dbReference type="GO" id="GO:0022857">
    <property type="term" value="F:transmembrane transporter activity"/>
    <property type="evidence" value="ECO:0007669"/>
    <property type="project" value="InterPro"/>
</dbReference>
<feature type="domain" description="EamA" evidence="13">
    <location>
        <begin position="24"/>
        <end position="153"/>
    </location>
</feature>
<evidence type="ECO:0000256" key="2">
    <source>
        <dbReference type="ARBA" id="ARBA00007362"/>
    </source>
</evidence>
<evidence type="ECO:0000259" key="13">
    <source>
        <dbReference type="Pfam" id="PF00892"/>
    </source>
</evidence>
<keyword evidence="7 12" id="KW-0812">Transmembrane</keyword>
<comment type="similarity">
    <text evidence="2">Belongs to the EamA transporter family.</text>
</comment>
<evidence type="ECO:0000256" key="11">
    <source>
        <dbReference type="ARBA" id="ARBA00023136"/>
    </source>
</evidence>
<evidence type="ECO:0000256" key="7">
    <source>
        <dbReference type="ARBA" id="ARBA00022692"/>
    </source>
</evidence>
<keyword evidence="8" id="KW-0448">Lipopolysaccharide biosynthesis</keyword>
<dbReference type="AlphaFoldDB" id="A0A161SHA1"/>
<feature type="transmembrane region" description="Helical" evidence="12">
    <location>
        <begin position="21"/>
        <end position="38"/>
    </location>
</feature>
<name>A0A161SHA1_9BACL</name>
<evidence type="ECO:0000256" key="10">
    <source>
        <dbReference type="ARBA" id="ARBA00023098"/>
    </source>
</evidence>
<dbReference type="GO" id="GO:0009103">
    <property type="term" value="P:lipopolysaccharide biosynthetic process"/>
    <property type="evidence" value="ECO:0007669"/>
    <property type="project" value="UniProtKB-KW"/>
</dbReference>
<comment type="caution">
    <text evidence="14">The sequence shown here is derived from an EMBL/GenBank/DDBJ whole genome shotgun (WGS) entry which is preliminary data.</text>
</comment>
<dbReference type="Proteomes" id="UP000076563">
    <property type="component" value="Unassembled WGS sequence"/>
</dbReference>
<evidence type="ECO:0000256" key="1">
    <source>
        <dbReference type="ARBA" id="ARBA00004651"/>
    </source>
</evidence>
<feature type="transmembrane region" description="Helical" evidence="12">
    <location>
        <begin position="80"/>
        <end position="98"/>
    </location>
</feature>
<proteinExistence type="inferred from homology"/>